<keyword evidence="3" id="KW-1185">Reference proteome</keyword>
<sequence length="541" mass="61657">MKIFSLITRKPCIIIKITFDNKPNRPTKITNLMKSIYQFVLLLFVSFQVFGQENATDFQYSSPTKEKVDAKGILSFLDKVEASEHELHSLMILRRGKVIAEGWWEPYGTKLKHTMYSVSKTYTATAIGLAVNEGLISVEDKVIKFFPHSLPEKISDNLKNLQIKHLLTMSVGHAKDYTFSIVKTEDWASSFFAVPIVNQPGEQFVYNTIATYMLSAIVQKVSGQTLLEYLQPRLFKPLGIEEVDWEMSPQGINTGGYGLRVKTEDMAKLGQLFLQNGNWNGQQILPESWIKEARSLKILQNPEASKEDKANSDWLQGYGYQMWRSRHESYRADGAFGQYILILPKQEAVIVITSETSNLQALLSEVWNHILPAFDSEGNISDDLALQNRLENLSHKPTIGVENRLMEGLLDEKSIAIENNGRRIEYYFDFQGNNLEINSIEDQKSQNISSGKEVWVAGMTERKQPYLVSQAKNALNGLAPYKVFSSYHWEDFQTLVIEIKYIESPHTETIKFYFDGKKVNIETSSLANRGKSKVFQGILIE</sequence>
<dbReference type="HOGENOM" id="CLU_030169_3_1_10"/>
<proteinExistence type="predicted"/>
<dbReference type="EMBL" id="CP002955">
    <property type="protein sequence ID" value="AEL27892.1"/>
    <property type="molecule type" value="Genomic_DNA"/>
</dbReference>
<dbReference type="PANTHER" id="PTHR43283">
    <property type="entry name" value="BETA-LACTAMASE-RELATED"/>
    <property type="match status" value="1"/>
</dbReference>
<feature type="domain" description="Beta-lactamase-related" evidence="1">
    <location>
        <begin position="89"/>
        <end position="357"/>
    </location>
</feature>
<dbReference type="STRING" id="880070.Cycma_4188"/>
<evidence type="ECO:0000259" key="1">
    <source>
        <dbReference type="Pfam" id="PF00144"/>
    </source>
</evidence>
<dbReference type="AlphaFoldDB" id="G0IV93"/>
<dbReference type="Gene3D" id="3.40.710.10">
    <property type="entry name" value="DD-peptidase/beta-lactamase superfamily"/>
    <property type="match status" value="1"/>
</dbReference>
<dbReference type="Pfam" id="PF00144">
    <property type="entry name" value="Beta-lactamase"/>
    <property type="match status" value="1"/>
</dbReference>
<dbReference type="Proteomes" id="UP000001635">
    <property type="component" value="Chromosome"/>
</dbReference>
<organism evidence="2 3">
    <name type="scientific">Cyclobacterium marinum (strain ATCC 25205 / DSM 745 / LMG 13164 / NCIMB 1802)</name>
    <name type="common">Flectobacillus marinus</name>
    <dbReference type="NCBI Taxonomy" id="880070"/>
    <lineage>
        <taxon>Bacteria</taxon>
        <taxon>Pseudomonadati</taxon>
        <taxon>Bacteroidota</taxon>
        <taxon>Cytophagia</taxon>
        <taxon>Cytophagales</taxon>
        <taxon>Cyclobacteriaceae</taxon>
        <taxon>Cyclobacterium</taxon>
    </lineage>
</organism>
<accession>G0IV93</accession>
<gene>
    <name evidence="2" type="ordered locus">Cycma_4188</name>
</gene>
<dbReference type="InterPro" id="IPR012338">
    <property type="entry name" value="Beta-lactam/transpept-like"/>
</dbReference>
<dbReference type="PANTHER" id="PTHR43283:SF7">
    <property type="entry name" value="BETA-LACTAMASE-RELATED DOMAIN-CONTAINING PROTEIN"/>
    <property type="match status" value="1"/>
</dbReference>
<dbReference type="eggNOG" id="COG1680">
    <property type="taxonomic scope" value="Bacteria"/>
</dbReference>
<evidence type="ECO:0000313" key="3">
    <source>
        <dbReference type="Proteomes" id="UP000001635"/>
    </source>
</evidence>
<name>G0IV93_CYCMS</name>
<dbReference type="KEGG" id="cmr:Cycma_4188"/>
<reference evidence="3" key="1">
    <citation type="submission" date="2011-07" db="EMBL/GenBank/DDBJ databases">
        <title>The complete genome of Cyclobacterium marinum DSM 745.</title>
        <authorList>
            <person name="Lucas S."/>
            <person name="Han J."/>
            <person name="Lapidus A."/>
            <person name="Bruce D."/>
            <person name="Goodwin L."/>
            <person name="Pitluck S."/>
            <person name="Peters L."/>
            <person name="Kyrpides N."/>
            <person name="Mavromatis K."/>
            <person name="Ivanova N."/>
            <person name="Ovchinnikova G."/>
            <person name="Chertkov O."/>
            <person name="Detter J.C."/>
            <person name="Tapia R."/>
            <person name="Han C."/>
            <person name="Land M."/>
            <person name="Hauser L."/>
            <person name="Markowitz V."/>
            <person name="Cheng J.-F."/>
            <person name="Hugenholtz P."/>
            <person name="Woyke T."/>
            <person name="Wu D."/>
            <person name="Tindall B."/>
            <person name="Schuetze A."/>
            <person name="Brambilla E."/>
            <person name="Klenk H.-P."/>
            <person name="Eisen J.A."/>
        </authorList>
    </citation>
    <scope>NUCLEOTIDE SEQUENCE [LARGE SCALE GENOMIC DNA]</scope>
    <source>
        <strain evidence="3">ATCC 25205 / DSM 745 / LMG 13164 / NCIMB 1802</strain>
    </source>
</reference>
<dbReference type="InterPro" id="IPR001466">
    <property type="entry name" value="Beta-lactam-related"/>
</dbReference>
<dbReference type="InterPro" id="IPR050789">
    <property type="entry name" value="Diverse_Enzym_Activities"/>
</dbReference>
<evidence type="ECO:0000313" key="2">
    <source>
        <dbReference type="EMBL" id="AEL27892.1"/>
    </source>
</evidence>
<protein>
    <submittedName>
        <fullName evidence="2">Beta-lactamase</fullName>
    </submittedName>
</protein>
<dbReference type="SUPFAM" id="SSF56601">
    <property type="entry name" value="beta-lactamase/transpeptidase-like"/>
    <property type="match status" value="1"/>
</dbReference>